<feature type="region of interest" description="Disordered" evidence="1">
    <location>
        <begin position="72"/>
        <end position="123"/>
    </location>
</feature>
<gene>
    <name evidence="2" type="ordered locus">Os10g0213100</name>
</gene>
<accession>C7J7W1</accession>
<evidence type="ECO:0000256" key="1">
    <source>
        <dbReference type="SAM" id="MobiDB-lite"/>
    </source>
</evidence>
<name>C7J7W1_ORYSJ</name>
<dbReference type="KEGG" id="dosa:Os10g0213100"/>
<feature type="compositionally biased region" description="Basic and acidic residues" evidence="1">
    <location>
        <begin position="8"/>
        <end position="19"/>
    </location>
</feature>
<feature type="non-terminal residue" evidence="2">
    <location>
        <position position="1"/>
    </location>
</feature>
<dbReference type="EMBL" id="AP008216">
    <property type="protein sequence ID" value="BAH94800.1"/>
    <property type="molecule type" value="Genomic_DNA"/>
</dbReference>
<evidence type="ECO:0000313" key="2">
    <source>
        <dbReference type="EMBL" id="BAH94800.1"/>
    </source>
</evidence>
<organism evidence="2 3">
    <name type="scientific">Oryza sativa subsp. japonica</name>
    <name type="common">Rice</name>
    <dbReference type="NCBI Taxonomy" id="39947"/>
    <lineage>
        <taxon>Eukaryota</taxon>
        <taxon>Viridiplantae</taxon>
        <taxon>Streptophyta</taxon>
        <taxon>Embryophyta</taxon>
        <taxon>Tracheophyta</taxon>
        <taxon>Spermatophyta</taxon>
        <taxon>Magnoliopsida</taxon>
        <taxon>Liliopsida</taxon>
        <taxon>Poales</taxon>
        <taxon>Poaceae</taxon>
        <taxon>BOP clade</taxon>
        <taxon>Oryzoideae</taxon>
        <taxon>Oryzeae</taxon>
        <taxon>Oryzinae</taxon>
        <taxon>Oryza</taxon>
        <taxon>Oryza sativa</taxon>
    </lineage>
</organism>
<feature type="region of interest" description="Disordered" evidence="1">
    <location>
        <begin position="1"/>
        <end position="60"/>
    </location>
</feature>
<protein>
    <submittedName>
        <fullName evidence="2">Os10g0213100 protein</fullName>
    </submittedName>
</protein>
<evidence type="ECO:0000313" key="3">
    <source>
        <dbReference type="Proteomes" id="UP000000763"/>
    </source>
</evidence>
<dbReference type="AlphaFoldDB" id="C7J7W1"/>
<dbReference type="Proteomes" id="UP000000763">
    <property type="component" value="Chromosome 10"/>
</dbReference>
<sequence length="160" mass="17677">IPSPKSIETSRHRPLRRENITVCRGCRSPPPPPLERGWGAASAAAAGPGRRRGATRRRPAAWQRRWSWRLSGGGPPSCRARASGTHPFLSRAHRARKRRAVEAPASLPAKSRRAAPPPSRLATSRNAPWSEFIGSEVMVRADENGEDMCWLRLLLSLLNL</sequence>
<feature type="compositionally biased region" description="Low complexity" evidence="1">
    <location>
        <begin position="36"/>
        <end position="48"/>
    </location>
</feature>
<reference evidence="3" key="2">
    <citation type="journal article" date="2008" name="Nucleic Acids Res.">
        <title>The rice annotation project database (RAP-DB): 2008 update.</title>
        <authorList>
            <consortium name="The rice annotation project (RAP)"/>
        </authorList>
    </citation>
    <scope>GENOME REANNOTATION</scope>
    <source>
        <strain evidence="3">cv. Nipponbare</strain>
    </source>
</reference>
<reference evidence="2 3" key="1">
    <citation type="journal article" date="2005" name="Nature">
        <title>The map-based sequence of the rice genome.</title>
        <authorList>
            <consortium name="International rice genome sequencing project (IRGSP)"/>
            <person name="Matsumoto T."/>
            <person name="Wu J."/>
            <person name="Kanamori H."/>
            <person name="Katayose Y."/>
            <person name="Fujisawa M."/>
            <person name="Namiki N."/>
            <person name="Mizuno H."/>
            <person name="Yamamoto K."/>
            <person name="Antonio B.A."/>
            <person name="Baba T."/>
            <person name="Sakata K."/>
            <person name="Nagamura Y."/>
            <person name="Aoki H."/>
            <person name="Arikawa K."/>
            <person name="Arita K."/>
            <person name="Bito T."/>
            <person name="Chiden Y."/>
            <person name="Fujitsuka N."/>
            <person name="Fukunaka R."/>
            <person name="Hamada M."/>
            <person name="Harada C."/>
            <person name="Hayashi A."/>
            <person name="Hijishita S."/>
            <person name="Honda M."/>
            <person name="Hosokawa S."/>
            <person name="Ichikawa Y."/>
            <person name="Idonuma A."/>
            <person name="Iijima M."/>
            <person name="Ikeda M."/>
            <person name="Ikeno M."/>
            <person name="Ito K."/>
            <person name="Ito S."/>
            <person name="Ito T."/>
            <person name="Ito Y."/>
            <person name="Ito Y."/>
            <person name="Iwabuchi A."/>
            <person name="Kamiya K."/>
            <person name="Karasawa W."/>
            <person name="Kurita K."/>
            <person name="Katagiri S."/>
            <person name="Kikuta A."/>
            <person name="Kobayashi H."/>
            <person name="Kobayashi N."/>
            <person name="Machita K."/>
            <person name="Maehara T."/>
            <person name="Masukawa M."/>
            <person name="Mizubayashi T."/>
            <person name="Mukai Y."/>
            <person name="Nagasaki H."/>
            <person name="Nagata Y."/>
            <person name="Naito S."/>
            <person name="Nakashima M."/>
            <person name="Nakama Y."/>
            <person name="Nakamichi Y."/>
            <person name="Nakamura M."/>
            <person name="Meguro A."/>
            <person name="Negishi M."/>
            <person name="Ohta I."/>
            <person name="Ohta T."/>
            <person name="Okamoto M."/>
            <person name="Ono N."/>
            <person name="Saji S."/>
            <person name="Sakaguchi M."/>
            <person name="Sakai K."/>
            <person name="Shibata M."/>
            <person name="Shimokawa T."/>
            <person name="Song J."/>
            <person name="Takazaki Y."/>
            <person name="Terasawa K."/>
            <person name="Tsugane M."/>
            <person name="Tsuji K."/>
            <person name="Ueda S."/>
            <person name="Waki K."/>
            <person name="Yamagata H."/>
            <person name="Yamamoto M."/>
            <person name="Yamamoto S."/>
            <person name="Yamane H."/>
            <person name="Yoshiki S."/>
            <person name="Yoshihara R."/>
            <person name="Yukawa K."/>
            <person name="Zhong H."/>
            <person name="Yano M."/>
            <person name="Yuan Q."/>
            <person name="Ouyang S."/>
            <person name="Liu J."/>
            <person name="Jones K.M."/>
            <person name="Gansberger K."/>
            <person name="Moffat K."/>
            <person name="Hill J."/>
            <person name="Bera J."/>
            <person name="Fadrosh D."/>
            <person name="Jin S."/>
            <person name="Johri S."/>
            <person name="Kim M."/>
            <person name="Overton L."/>
            <person name="Reardon M."/>
            <person name="Tsitrin T."/>
            <person name="Vuong H."/>
            <person name="Weaver B."/>
            <person name="Ciecko A."/>
            <person name="Tallon L."/>
            <person name="Jackson J."/>
            <person name="Pai G."/>
            <person name="Aken S.V."/>
            <person name="Utterback T."/>
            <person name="Reidmuller S."/>
            <person name="Feldblyum T."/>
            <person name="Hsiao J."/>
            <person name="Zismann V."/>
            <person name="Iobst S."/>
            <person name="de Vazeille A.R."/>
            <person name="Buell C.R."/>
            <person name="Ying K."/>
            <person name="Li Y."/>
            <person name="Lu T."/>
            <person name="Huang Y."/>
            <person name="Zhao Q."/>
            <person name="Feng Q."/>
            <person name="Zhang L."/>
            <person name="Zhu J."/>
            <person name="Weng Q."/>
            <person name="Mu J."/>
            <person name="Lu Y."/>
            <person name="Fan D."/>
            <person name="Liu Y."/>
            <person name="Guan J."/>
            <person name="Zhang Y."/>
            <person name="Yu S."/>
            <person name="Liu X."/>
            <person name="Zhang Y."/>
            <person name="Hong G."/>
            <person name="Han B."/>
            <person name="Choisne N."/>
            <person name="Demange N."/>
            <person name="Orjeda G."/>
            <person name="Samain S."/>
            <person name="Cattolico L."/>
            <person name="Pelletier E."/>
            <person name="Couloux A."/>
            <person name="Segurens B."/>
            <person name="Wincker P."/>
            <person name="D'Hont A."/>
            <person name="Scarpelli C."/>
            <person name="Weissenbach J."/>
            <person name="Salanoubat M."/>
            <person name="Quetier F."/>
            <person name="Yu Y."/>
            <person name="Kim H.R."/>
            <person name="Rambo T."/>
            <person name="Currie J."/>
            <person name="Collura K."/>
            <person name="Luo M."/>
            <person name="Yang T."/>
            <person name="Ammiraju J.S.S."/>
            <person name="Engler F."/>
            <person name="Soderlund C."/>
            <person name="Wing R.A."/>
            <person name="Palmer L.E."/>
            <person name="de la Bastide M."/>
            <person name="Spiegel L."/>
            <person name="Nascimento L."/>
            <person name="Zutavern T."/>
            <person name="O'Shaughnessy A."/>
            <person name="Dike S."/>
            <person name="Dedhia N."/>
            <person name="Preston R."/>
            <person name="Balija V."/>
            <person name="McCombie W.R."/>
            <person name="Chow T."/>
            <person name="Chen H."/>
            <person name="Chung M."/>
            <person name="Chen C."/>
            <person name="Shaw J."/>
            <person name="Wu H."/>
            <person name="Hsiao K."/>
            <person name="Chao Y."/>
            <person name="Chu M."/>
            <person name="Cheng C."/>
            <person name="Hour A."/>
            <person name="Lee P."/>
            <person name="Lin S."/>
            <person name="Lin Y."/>
            <person name="Liou J."/>
            <person name="Liu S."/>
            <person name="Hsing Y."/>
            <person name="Raghuvanshi S."/>
            <person name="Mohanty A."/>
            <person name="Bharti A.K."/>
            <person name="Gaur A."/>
            <person name="Gupta V."/>
            <person name="Kumar D."/>
            <person name="Ravi V."/>
            <person name="Vij S."/>
            <person name="Kapur A."/>
            <person name="Khurana P."/>
            <person name="Khurana P."/>
            <person name="Khurana J.P."/>
            <person name="Tyagi A.K."/>
            <person name="Gaikwad K."/>
            <person name="Singh A."/>
            <person name="Dalal V."/>
            <person name="Srivastava S."/>
            <person name="Dixit A."/>
            <person name="Pal A.K."/>
            <person name="Ghazi I.A."/>
            <person name="Yadav M."/>
            <person name="Pandit A."/>
            <person name="Bhargava A."/>
            <person name="Sureshbabu K."/>
            <person name="Batra K."/>
            <person name="Sharma T.R."/>
            <person name="Mohapatra T."/>
            <person name="Singh N.K."/>
            <person name="Messing J."/>
            <person name="Nelson A.B."/>
            <person name="Fuks G."/>
            <person name="Kavchok S."/>
            <person name="Keizer G."/>
            <person name="Linton E."/>
            <person name="Llaca V."/>
            <person name="Song R."/>
            <person name="Tanyolac B."/>
            <person name="Young S."/>
            <person name="Ho-Il K."/>
            <person name="Hahn J.H."/>
            <person name="Sangsakoo G."/>
            <person name="Vanavichit A."/>
            <person name="de Mattos Luiz.A.T."/>
            <person name="Zimmer P.D."/>
            <person name="Malone G."/>
            <person name="Dellagostin O."/>
            <person name="de Oliveira A.C."/>
            <person name="Bevan M."/>
            <person name="Bancroft I."/>
            <person name="Minx P."/>
            <person name="Cordum H."/>
            <person name="Wilson R."/>
            <person name="Cheng Z."/>
            <person name="Jin W."/>
            <person name="Jiang J."/>
            <person name="Leong S.A."/>
            <person name="Iwama H."/>
            <person name="Gojobori T."/>
            <person name="Itoh T."/>
            <person name="Niimura Y."/>
            <person name="Fujii Y."/>
            <person name="Habara T."/>
            <person name="Sakai H."/>
            <person name="Sato Y."/>
            <person name="Wilson G."/>
            <person name="Kumar K."/>
            <person name="McCouch S."/>
            <person name="Juretic N."/>
            <person name="Hoen D."/>
            <person name="Wright S."/>
            <person name="Bruskiewich R."/>
            <person name="Bureau T."/>
            <person name="Miyao A."/>
            <person name="Hirochika H."/>
            <person name="Nishikawa T."/>
            <person name="Kadowaki K."/>
            <person name="Sugiura M."/>
            <person name="Burr B."/>
            <person name="Sasaki T."/>
        </authorList>
    </citation>
    <scope>NUCLEOTIDE SEQUENCE [LARGE SCALE GENOMIC DNA]</scope>
    <source>
        <strain evidence="3">cv. Nipponbare</strain>
    </source>
</reference>
<proteinExistence type="predicted"/>
<feature type="compositionally biased region" description="Basic residues" evidence="1">
    <location>
        <begin position="49"/>
        <end position="59"/>
    </location>
</feature>